<evidence type="ECO:0000313" key="2">
    <source>
        <dbReference type="Proteomes" id="UP000822688"/>
    </source>
</evidence>
<dbReference type="Proteomes" id="UP000822688">
    <property type="component" value="Chromosome 10"/>
</dbReference>
<organism evidence="1 2">
    <name type="scientific">Ceratodon purpureus</name>
    <name type="common">Fire moss</name>
    <name type="synonym">Dicranum purpureum</name>
    <dbReference type="NCBI Taxonomy" id="3225"/>
    <lineage>
        <taxon>Eukaryota</taxon>
        <taxon>Viridiplantae</taxon>
        <taxon>Streptophyta</taxon>
        <taxon>Embryophyta</taxon>
        <taxon>Bryophyta</taxon>
        <taxon>Bryophytina</taxon>
        <taxon>Bryopsida</taxon>
        <taxon>Dicranidae</taxon>
        <taxon>Pseudoditrichales</taxon>
        <taxon>Ditrichaceae</taxon>
        <taxon>Ceratodon</taxon>
    </lineage>
</organism>
<protein>
    <submittedName>
        <fullName evidence="1">Uncharacterized protein</fullName>
    </submittedName>
</protein>
<reference evidence="1" key="1">
    <citation type="submission" date="2020-06" db="EMBL/GenBank/DDBJ databases">
        <title>WGS assembly of Ceratodon purpureus strain R40.</title>
        <authorList>
            <person name="Carey S.B."/>
            <person name="Jenkins J."/>
            <person name="Shu S."/>
            <person name="Lovell J.T."/>
            <person name="Sreedasyam A."/>
            <person name="Maumus F."/>
            <person name="Tiley G.P."/>
            <person name="Fernandez-Pozo N."/>
            <person name="Barry K."/>
            <person name="Chen C."/>
            <person name="Wang M."/>
            <person name="Lipzen A."/>
            <person name="Daum C."/>
            <person name="Saski C.A."/>
            <person name="Payton A.C."/>
            <person name="Mcbreen J.C."/>
            <person name="Conrad R.E."/>
            <person name="Kollar L.M."/>
            <person name="Olsson S."/>
            <person name="Huttunen S."/>
            <person name="Landis J.B."/>
            <person name="Wickett N.J."/>
            <person name="Johnson M.G."/>
            <person name="Rensing S.A."/>
            <person name="Grimwood J."/>
            <person name="Schmutz J."/>
            <person name="Mcdaniel S.F."/>
        </authorList>
    </citation>
    <scope>NUCLEOTIDE SEQUENCE</scope>
    <source>
        <strain evidence="1">R40</strain>
    </source>
</reference>
<name>A0A8T0GKZ0_CERPU</name>
<proteinExistence type="predicted"/>
<dbReference type="EMBL" id="CM026431">
    <property type="protein sequence ID" value="KAG0559217.1"/>
    <property type="molecule type" value="Genomic_DNA"/>
</dbReference>
<keyword evidence="2" id="KW-1185">Reference proteome</keyword>
<evidence type="ECO:0000313" key="1">
    <source>
        <dbReference type="EMBL" id="KAG0559217.1"/>
    </source>
</evidence>
<comment type="caution">
    <text evidence="1">The sequence shown here is derived from an EMBL/GenBank/DDBJ whole genome shotgun (WGS) entry which is preliminary data.</text>
</comment>
<gene>
    <name evidence="1" type="ORF">KC19_10G088100</name>
</gene>
<accession>A0A8T0GKZ0</accession>
<sequence length="74" mass="8594">MDFQLTYRIVVFNARSGGILKPRGLVVRWQLRSKVVHNQGLELILRMGLINRSYAGLWRLSRDTKCDSNAYITK</sequence>
<dbReference type="AlphaFoldDB" id="A0A8T0GKZ0"/>